<dbReference type="Proteomes" id="UP000053467">
    <property type="component" value="Unassembled WGS sequence"/>
</dbReference>
<proteinExistence type="predicted"/>
<evidence type="ECO:0000313" key="2">
    <source>
        <dbReference type="Proteomes" id="UP000053467"/>
    </source>
</evidence>
<name>A0A101I0W3_UNCT6</name>
<comment type="caution">
    <text evidence="1">The sequence shown here is derived from an EMBL/GenBank/DDBJ whole genome shotgun (WGS) entry which is preliminary data.</text>
</comment>
<dbReference type="EMBL" id="LGGX01000009">
    <property type="protein sequence ID" value="KUK86972.1"/>
    <property type="molecule type" value="Genomic_DNA"/>
</dbReference>
<accession>A0A101I0W3</accession>
<protein>
    <submittedName>
        <fullName evidence="1">Fibronectin type III domain-containing protein</fullName>
    </submittedName>
</protein>
<gene>
    <name evidence="1" type="ORF">XE03_1061</name>
</gene>
<organism evidence="1 2">
    <name type="scientific">candidate division TA06 bacterium 34_109</name>
    <dbReference type="NCBI Taxonomy" id="1635277"/>
    <lineage>
        <taxon>Bacteria</taxon>
        <taxon>Bacteria division TA06</taxon>
    </lineage>
</organism>
<sequence>MIPFADQQDTVWATVKHEVPLKEVKIIASSYDSSVIDTYNMSNISGDTLFRYVMNGRGDGCRFECYVEVVDSLDRVVQSSPHKFFWGITPMPKYKENDSLGRPRYLNYLTRTTGIVTVGTGAFTTTQNIINIQQNYILGAVWKNDSIKSDGSETVVPSDSVVVEGTITFYNGQTRIGNPYSKLTKFTTGHYVDTILLTADHLKDTVGDKYEGLLLKINAARRIGGTWPTSGSNSLLVFKDTTFTKNGTKAIDTFLVWVDSDTDIDDSPEPTWPKQIIGILTQYDTSEPYWSMYEVYPRSINDLLTELGINESSLSATLQKDGVLLRWNFTDVENTSLIRVQRKKDDEKFYSIVAELKPDQRTFKDTDIENKSREYRVIGITKDGKVFEIGRITIVPKNSIKEFNISINNNLVKDNIDFELALPSRGQIDLGLYNSSGALVKNIFSGIIDKGYTRFFIDIKDLPSGVYFIKEKKNNRSLKLNIVK</sequence>
<evidence type="ECO:0000313" key="1">
    <source>
        <dbReference type="EMBL" id="KUK86972.1"/>
    </source>
</evidence>
<dbReference type="AlphaFoldDB" id="A0A101I0W3"/>
<reference evidence="2" key="1">
    <citation type="journal article" date="2015" name="MBio">
        <title>Genome-Resolved Metagenomic Analysis Reveals Roles for Candidate Phyla and Other Microbial Community Members in Biogeochemical Transformations in Oil Reservoirs.</title>
        <authorList>
            <person name="Hu P."/>
            <person name="Tom L."/>
            <person name="Singh A."/>
            <person name="Thomas B.C."/>
            <person name="Baker B.J."/>
            <person name="Piceno Y.M."/>
            <person name="Andersen G.L."/>
            <person name="Banfield J.F."/>
        </authorList>
    </citation>
    <scope>NUCLEOTIDE SEQUENCE [LARGE SCALE GENOMIC DNA]</scope>
</reference>